<dbReference type="InterPro" id="IPR029058">
    <property type="entry name" value="AB_hydrolase_fold"/>
</dbReference>
<dbReference type="RefSeq" id="WP_345258397.1">
    <property type="nucleotide sequence ID" value="NZ_BAABGY010000019.1"/>
</dbReference>
<feature type="domain" description="AB hydrolase-1" evidence="1">
    <location>
        <begin position="4"/>
        <end position="209"/>
    </location>
</feature>
<evidence type="ECO:0000313" key="2">
    <source>
        <dbReference type="EMBL" id="GAA4344585.1"/>
    </source>
</evidence>
<dbReference type="Gene3D" id="3.40.50.1820">
    <property type="entry name" value="alpha/beta hydrolase"/>
    <property type="match status" value="1"/>
</dbReference>
<reference evidence="3" key="1">
    <citation type="journal article" date="2019" name="Int. J. Syst. Evol. Microbiol.">
        <title>The Global Catalogue of Microorganisms (GCM) 10K type strain sequencing project: providing services to taxonomists for standard genome sequencing and annotation.</title>
        <authorList>
            <consortium name="The Broad Institute Genomics Platform"/>
            <consortium name="The Broad Institute Genome Sequencing Center for Infectious Disease"/>
            <person name="Wu L."/>
            <person name="Ma J."/>
        </authorList>
    </citation>
    <scope>NUCLEOTIDE SEQUENCE [LARGE SCALE GENOMIC DNA]</scope>
    <source>
        <strain evidence="3">JCM 17919</strain>
    </source>
</reference>
<proteinExistence type="predicted"/>
<organism evidence="2 3">
    <name type="scientific">Flaviaesturariibacter amylovorans</name>
    <dbReference type="NCBI Taxonomy" id="1084520"/>
    <lineage>
        <taxon>Bacteria</taxon>
        <taxon>Pseudomonadati</taxon>
        <taxon>Bacteroidota</taxon>
        <taxon>Chitinophagia</taxon>
        <taxon>Chitinophagales</taxon>
        <taxon>Chitinophagaceae</taxon>
        <taxon>Flaviaestuariibacter</taxon>
    </lineage>
</organism>
<gene>
    <name evidence="2" type="ORF">GCM10023184_46100</name>
</gene>
<dbReference type="SUPFAM" id="SSF53474">
    <property type="entry name" value="alpha/beta-Hydrolases"/>
    <property type="match status" value="1"/>
</dbReference>
<dbReference type="Proteomes" id="UP001501725">
    <property type="component" value="Unassembled WGS sequence"/>
</dbReference>
<keyword evidence="3" id="KW-1185">Reference proteome</keyword>
<sequence>MTLYLIPGLGADHRVFGRLRFPEGARIVYLDWIPQEQGEDLRQYALRMAERIDRSAPFALVGLSMGGMVATEIAQVLPAARTILISSATARRQLAAYERALGRLHADALFPGILLKQPTPIHFWLLGAYDDTARDLVRAMQGDADPGHFKWSLRAILDWTNEAEPPGLVRIHGSNDHLIPIRNLPEVHHRIEGAGHLCLVTHAAEVSAALEKVLGGF</sequence>
<comment type="caution">
    <text evidence="2">The sequence shown here is derived from an EMBL/GenBank/DDBJ whole genome shotgun (WGS) entry which is preliminary data.</text>
</comment>
<dbReference type="Pfam" id="PF12697">
    <property type="entry name" value="Abhydrolase_6"/>
    <property type="match status" value="1"/>
</dbReference>
<accession>A0ABP8HUE9</accession>
<evidence type="ECO:0000313" key="3">
    <source>
        <dbReference type="Proteomes" id="UP001501725"/>
    </source>
</evidence>
<name>A0ABP8HUE9_9BACT</name>
<protein>
    <recommendedName>
        <fullName evidence="1">AB hydrolase-1 domain-containing protein</fullName>
    </recommendedName>
</protein>
<evidence type="ECO:0000259" key="1">
    <source>
        <dbReference type="Pfam" id="PF12697"/>
    </source>
</evidence>
<dbReference type="InterPro" id="IPR000073">
    <property type="entry name" value="AB_hydrolase_1"/>
</dbReference>
<dbReference type="EMBL" id="BAABGY010000019">
    <property type="protein sequence ID" value="GAA4344585.1"/>
    <property type="molecule type" value="Genomic_DNA"/>
</dbReference>